<name>A0A0B6Y6G7_9EUPU</name>
<reference evidence="1" key="1">
    <citation type="submission" date="2014-12" db="EMBL/GenBank/DDBJ databases">
        <title>Insight into the proteome of Arion vulgaris.</title>
        <authorList>
            <person name="Aradska J."/>
            <person name="Bulat T."/>
            <person name="Smidak R."/>
            <person name="Sarate P."/>
            <person name="Gangsoo J."/>
            <person name="Sialana F."/>
            <person name="Bilban M."/>
            <person name="Lubec G."/>
        </authorList>
    </citation>
    <scope>NUCLEOTIDE SEQUENCE</scope>
    <source>
        <tissue evidence="1">Skin</tissue>
    </source>
</reference>
<organism evidence="1">
    <name type="scientific">Arion vulgaris</name>
    <dbReference type="NCBI Taxonomy" id="1028688"/>
    <lineage>
        <taxon>Eukaryota</taxon>
        <taxon>Metazoa</taxon>
        <taxon>Spiralia</taxon>
        <taxon>Lophotrochozoa</taxon>
        <taxon>Mollusca</taxon>
        <taxon>Gastropoda</taxon>
        <taxon>Heterobranchia</taxon>
        <taxon>Euthyneura</taxon>
        <taxon>Panpulmonata</taxon>
        <taxon>Eupulmonata</taxon>
        <taxon>Stylommatophora</taxon>
        <taxon>Helicina</taxon>
        <taxon>Arionoidea</taxon>
        <taxon>Arionidae</taxon>
        <taxon>Arion</taxon>
    </lineage>
</organism>
<dbReference type="AlphaFoldDB" id="A0A0B6Y6G7"/>
<evidence type="ECO:0000313" key="1">
    <source>
        <dbReference type="EMBL" id="CEK51698.1"/>
    </source>
</evidence>
<dbReference type="EMBL" id="HACG01004833">
    <property type="protein sequence ID" value="CEK51698.1"/>
    <property type="molecule type" value="Transcribed_RNA"/>
</dbReference>
<protein>
    <submittedName>
        <fullName evidence="1">Uncharacterized protein</fullName>
    </submittedName>
</protein>
<feature type="non-terminal residue" evidence="1">
    <location>
        <position position="1"/>
    </location>
</feature>
<gene>
    <name evidence="1" type="primary">ORF14139</name>
</gene>
<accession>A0A0B6Y6G7</accession>
<sequence>DIGEIRHRNASQSSDVFLPSIQTKPGISQETSLTRVKAVSRRQSSTLTSKTTAVREVVEIGNASNDTSYNDNNSHKSRWAASEKKVVKKVSLMTEL</sequence>
<proteinExistence type="predicted"/>